<feature type="transmembrane region" description="Helical" evidence="2">
    <location>
        <begin position="78"/>
        <end position="100"/>
    </location>
</feature>
<dbReference type="Pfam" id="PF26527">
    <property type="entry name" value="DUF8176"/>
    <property type="match status" value="1"/>
</dbReference>
<feature type="region of interest" description="Disordered" evidence="1">
    <location>
        <begin position="1"/>
        <end position="71"/>
    </location>
</feature>
<keyword evidence="2" id="KW-0472">Membrane</keyword>
<evidence type="ECO:0000313" key="5">
    <source>
        <dbReference type="Proteomes" id="UP001456513"/>
    </source>
</evidence>
<keyword evidence="2" id="KW-0812">Transmembrane</keyword>
<accession>A0ABU9D0L0</accession>
<dbReference type="EMBL" id="JBBPCN010000001">
    <property type="protein sequence ID" value="MEK8073146.1"/>
    <property type="molecule type" value="Genomic_DNA"/>
</dbReference>
<evidence type="ECO:0000313" key="4">
    <source>
        <dbReference type="EMBL" id="MEK8073146.1"/>
    </source>
</evidence>
<keyword evidence="2" id="KW-1133">Transmembrane helix</keyword>
<organism evidence="4 5">
    <name type="scientific">Rhodococcus navarretei</name>
    <dbReference type="NCBI Taxonomy" id="3128981"/>
    <lineage>
        <taxon>Bacteria</taxon>
        <taxon>Bacillati</taxon>
        <taxon>Actinomycetota</taxon>
        <taxon>Actinomycetes</taxon>
        <taxon>Mycobacteriales</taxon>
        <taxon>Nocardiaceae</taxon>
        <taxon>Rhodococcus</taxon>
    </lineage>
</organism>
<gene>
    <name evidence="4" type="ORF">AABD04_20065</name>
</gene>
<evidence type="ECO:0000256" key="1">
    <source>
        <dbReference type="SAM" id="MobiDB-lite"/>
    </source>
</evidence>
<evidence type="ECO:0000256" key="2">
    <source>
        <dbReference type="SAM" id="Phobius"/>
    </source>
</evidence>
<dbReference type="Proteomes" id="UP001456513">
    <property type="component" value="Unassembled WGS sequence"/>
</dbReference>
<evidence type="ECO:0000259" key="3">
    <source>
        <dbReference type="Pfam" id="PF26527"/>
    </source>
</evidence>
<feature type="domain" description="DUF8176" evidence="3">
    <location>
        <begin position="135"/>
        <end position="254"/>
    </location>
</feature>
<sequence length="258" mass="26634">MMTYNNEASTSLDSWFPPFDPLDATPVADPTPPQDVPADKTDDTRSADDGSHWLLAPPQPVSTDTPRPARRRPVNARALGITAAAVAMTIGVGALAVSAFTSDPDTTPEIEAVSTPAPTSELPAPTTTTAALAHSWCPESVTDGVVTGAGPGGTTSGSAAILAFEHAYYVERSGAAAREILAPNAQLKSATADELQRGIDTIPAGTEHCVSIRAAAPNTYAVTLEQRYSDGTRTTDKQTISTTDAGGRTFITSIGAAQ</sequence>
<reference evidence="4 5" key="1">
    <citation type="submission" date="2024-03" db="EMBL/GenBank/DDBJ databases">
        <title>Rhodococcus navarretei sp. nov. and Pseudarthrobacter quantumdoti sp. nov., two new species with the ability to biosynthesize Quantum Dots isolated from soil samples at Union Glacier, Antarctica.</title>
        <authorList>
            <person name="Vargas M."/>
        </authorList>
    </citation>
    <scope>NUCLEOTIDE SEQUENCE [LARGE SCALE GENOMIC DNA]</scope>
    <source>
        <strain evidence="4 5">EXRC-4A-4</strain>
    </source>
</reference>
<dbReference type="InterPro" id="IPR058489">
    <property type="entry name" value="DUF8176"/>
</dbReference>
<dbReference type="RefSeq" id="WP_094650848.1">
    <property type="nucleotide sequence ID" value="NZ_JBBPCN010000001.1"/>
</dbReference>
<feature type="compositionally biased region" description="Basic and acidic residues" evidence="1">
    <location>
        <begin position="37"/>
        <end position="51"/>
    </location>
</feature>
<name>A0ABU9D0L0_9NOCA</name>
<protein>
    <recommendedName>
        <fullName evidence="3">DUF8176 domain-containing protein</fullName>
    </recommendedName>
</protein>
<keyword evidence="5" id="KW-1185">Reference proteome</keyword>
<feature type="compositionally biased region" description="Polar residues" evidence="1">
    <location>
        <begin position="1"/>
        <end position="13"/>
    </location>
</feature>
<comment type="caution">
    <text evidence="4">The sequence shown here is derived from an EMBL/GenBank/DDBJ whole genome shotgun (WGS) entry which is preliminary data.</text>
</comment>
<proteinExistence type="predicted"/>